<dbReference type="GO" id="GO:0005886">
    <property type="term" value="C:plasma membrane"/>
    <property type="evidence" value="ECO:0007669"/>
    <property type="project" value="TreeGrafter"/>
</dbReference>
<reference evidence="6 7" key="1">
    <citation type="submission" date="2018-10" db="EMBL/GenBank/DDBJ databases">
        <title>Genomic Encyclopedia of Archaeal and Bacterial Type Strains, Phase II (KMG-II): from individual species to whole genera.</title>
        <authorList>
            <person name="Goeker M."/>
        </authorList>
    </citation>
    <scope>NUCLEOTIDE SEQUENCE [LARGE SCALE GENOMIC DNA]</scope>
    <source>
        <strain evidence="6 7">DSM 14954</strain>
    </source>
</reference>
<organism evidence="6 7">
    <name type="scientific">Solirubrobacter pauli</name>
    <dbReference type="NCBI Taxonomy" id="166793"/>
    <lineage>
        <taxon>Bacteria</taxon>
        <taxon>Bacillati</taxon>
        <taxon>Actinomycetota</taxon>
        <taxon>Thermoleophilia</taxon>
        <taxon>Solirubrobacterales</taxon>
        <taxon>Solirubrobacteraceae</taxon>
        <taxon>Solirubrobacter</taxon>
    </lineage>
</organism>
<dbReference type="Gene3D" id="3.30.450.90">
    <property type="match status" value="1"/>
</dbReference>
<dbReference type="GO" id="GO:0005524">
    <property type="term" value="F:ATP binding"/>
    <property type="evidence" value="ECO:0007669"/>
    <property type="project" value="UniProtKB-KW"/>
</dbReference>
<evidence type="ECO:0000259" key="5">
    <source>
        <dbReference type="PROSITE" id="PS00662"/>
    </source>
</evidence>
<dbReference type="CDD" id="cd01129">
    <property type="entry name" value="PulE-GspE-like"/>
    <property type="match status" value="1"/>
</dbReference>
<evidence type="ECO:0000256" key="2">
    <source>
        <dbReference type="ARBA" id="ARBA00022741"/>
    </source>
</evidence>
<dbReference type="SUPFAM" id="SSF52540">
    <property type="entry name" value="P-loop containing nucleoside triphosphate hydrolases"/>
    <property type="match status" value="1"/>
</dbReference>
<dbReference type="EMBL" id="RBIL01000002">
    <property type="protein sequence ID" value="RKQ86909.1"/>
    <property type="molecule type" value="Genomic_DNA"/>
</dbReference>
<evidence type="ECO:0000256" key="4">
    <source>
        <dbReference type="SAM" id="MobiDB-lite"/>
    </source>
</evidence>
<comment type="similarity">
    <text evidence="1">Belongs to the GSP E family.</text>
</comment>
<keyword evidence="2" id="KW-0547">Nucleotide-binding</keyword>
<dbReference type="InterPro" id="IPR027417">
    <property type="entry name" value="P-loop_NTPase"/>
</dbReference>
<dbReference type="FunFam" id="3.40.50.300:FF:000398">
    <property type="entry name" value="Type IV pilus assembly ATPase PilB"/>
    <property type="match status" value="1"/>
</dbReference>
<keyword evidence="3" id="KW-0067">ATP-binding</keyword>
<dbReference type="PANTHER" id="PTHR30258:SF1">
    <property type="entry name" value="PROTEIN TRANSPORT PROTEIN HOFB HOMOLOG"/>
    <property type="match status" value="1"/>
</dbReference>
<dbReference type="InterPro" id="IPR037257">
    <property type="entry name" value="T2SS_E_N_sf"/>
</dbReference>
<dbReference type="InterPro" id="IPR007831">
    <property type="entry name" value="T2SS_GspE_N"/>
</dbReference>
<dbReference type="RefSeq" id="WP_121255049.1">
    <property type="nucleotide sequence ID" value="NZ_RBIL01000002.1"/>
</dbReference>
<dbReference type="FunFam" id="3.30.450.90:FF:000001">
    <property type="entry name" value="Type II secretion system ATPase GspE"/>
    <property type="match status" value="1"/>
</dbReference>
<protein>
    <submittedName>
        <fullName evidence="6">Type IV pilus assembly protein PilB</fullName>
    </submittedName>
</protein>
<dbReference type="SUPFAM" id="SSF160246">
    <property type="entry name" value="EspE N-terminal domain-like"/>
    <property type="match status" value="1"/>
</dbReference>
<dbReference type="AlphaFoldDB" id="A0A660L1V7"/>
<feature type="domain" description="Bacterial type II secretion system protein E" evidence="5">
    <location>
        <begin position="417"/>
        <end position="431"/>
    </location>
</feature>
<gene>
    <name evidence="6" type="ORF">C8N24_4926</name>
</gene>
<sequence>MSSTFETTPRPRRGNGITTPTRRGGSGRVLPDVIVDLGFVDRGTMDLAIARGTESGSAPERVLVSDGTLTDEQLARAVAERFGLDHIDLSLYRVDPDAAKLVTPAAVRRYQAVPVSFTGDRTLIVAMVDPANVLAIDDIAVMTGYEVRPAVASLADVERLLTRLEDPNFGVGAVAPEEAEEGTDVTSQTPAQPVVPAYDLRENQPINFGAGGEDASVIQLVHRVIQEAVDRGASDIHFEPQEEEMRVRYRIDGVLQEAATVPASAIPAVVSRIKILSDLDIAERRIPQDGRISLEVAEKPIDLRVATLPAQYGEKVVMRILDQSKVMIQLEQLGMLPQALERFTKAFSQAHGAVLVTGPTGSGKSTSLYGALNQLNTIEKHIITIEDPVEYQLGGITQVQVNNKAGLTFASGLRSMMRADPDIIMVGEIRDKETAQIAIEAALTGHLVLSTLHTNDAPGAVTRLIEMGVEPFLVGSAVDCVVAQRLARLLCEECKRRTTITSEVMRANGFNVGLDLEAYEPVGCARCGGSGYKGRIGLYEVMWVSDTIRSLAVAREPAETIAHAAVHEGMMRLREDGLEKVRRGLTSIAEIARVAGTR</sequence>
<dbReference type="InterPro" id="IPR001482">
    <property type="entry name" value="T2SS/T4SS_dom"/>
</dbReference>
<comment type="caution">
    <text evidence="6">The sequence shown here is derived from an EMBL/GenBank/DDBJ whole genome shotgun (WGS) entry which is preliminary data.</text>
</comment>
<evidence type="ECO:0000256" key="3">
    <source>
        <dbReference type="ARBA" id="ARBA00022840"/>
    </source>
</evidence>
<feature type="region of interest" description="Disordered" evidence="4">
    <location>
        <begin position="1"/>
        <end position="26"/>
    </location>
</feature>
<evidence type="ECO:0000256" key="1">
    <source>
        <dbReference type="ARBA" id="ARBA00006611"/>
    </source>
</evidence>
<dbReference type="Gene3D" id="3.40.50.300">
    <property type="entry name" value="P-loop containing nucleotide triphosphate hydrolases"/>
    <property type="match status" value="1"/>
</dbReference>
<evidence type="ECO:0000313" key="6">
    <source>
        <dbReference type="EMBL" id="RKQ86909.1"/>
    </source>
</evidence>
<keyword evidence="7" id="KW-1185">Reference proteome</keyword>
<dbReference type="Proteomes" id="UP000278962">
    <property type="component" value="Unassembled WGS sequence"/>
</dbReference>
<evidence type="ECO:0000313" key="7">
    <source>
        <dbReference type="Proteomes" id="UP000278962"/>
    </source>
</evidence>
<dbReference type="PROSITE" id="PS00662">
    <property type="entry name" value="T2SP_E"/>
    <property type="match status" value="1"/>
</dbReference>
<dbReference type="OrthoDB" id="9805147at2"/>
<dbReference type="Pfam" id="PF05157">
    <property type="entry name" value="MshEN"/>
    <property type="match status" value="1"/>
</dbReference>
<name>A0A660L1V7_9ACTN</name>
<dbReference type="Gene3D" id="3.30.300.160">
    <property type="entry name" value="Type II secretion system, protein E, N-terminal domain"/>
    <property type="match status" value="1"/>
</dbReference>
<dbReference type="PANTHER" id="PTHR30258">
    <property type="entry name" value="TYPE II SECRETION SYSTEM PROTEIN GSPE-RELATED"/>
    <property type="match status" value="1"/>
</dbReference>
<dbReference type="Pfam" id="PF00437">
    <property type="entry name" value="T2SSE"/>
    <property type="match status" value="1"/>
</dbReference>
<dbReference type="GO" id="GO:0016887">
    <property type="term" value="F:ATP hydrolysis activity"/>
    <property type="evidence" value="ECO:0007669"/>
    <property type="project" value="TreeGrafter"/>
</dbReference>
<proteinExistence type="inferred from homology"/>
<accession>A0A660L1V7</accession>